<dbReference type="AlphaFoldDB" id="A0A4Y2HMU8"/>
<proteinExistence type="predicted"/>
<evidence type="ECO:0000256" key="2">
    <source>
        <dbReference type="ARBA" id="ARBA00004308"/>
    </source>
</evidence>
<dbReference type="InterPro" id="IPR023415">
    <property type="entry name" value="LDLR_class-A_CS"/>
</dbReference>
<comment type="caution">
    <text evidence="8">Lacks conserved residue(s) required for the propagation of feature annotation.</text>
</comment>
<dbReference type="CDD" id="cd00112">
    <property type="entry name" value="LDLa"/>
    <property type="match status" value="2"/>
</dbReference>
<reference evidence="9 10" key="1">
    <citation type="journal article" date="2019" name="Sci. Rep.">
        <title>Orb-weaving spider Araneus ventricosus genome elucidates the spidroin gene catalogue.</title>
        <authorList>
            <person name="Kono N."/>
            <person name="Nakamura H."/>
            <person name="Ohtoshi R."/>
            <person name="Moran D.A.P."/>
            <person name="Shinohara A."/>
            <person name="Yoshida Y."/>
            <person name="Fujiwara M."/>
            <person name="Mori M."/>
            <person name="Tomita M."/>
            <person name="Arakawa K."/>
        </authorList>
    </citation>
    <scope>NUCLEOTIDE SEQUENCE [LARGE SCALE GENOMIC DNA]</scope>
</reference>
<keyword evidence="3" id="KW-0812">Transmembrane</keyword>
<dbReference type="SUPFAM" id="SSF57424">
    <property type="entry name" value="LDL receptor-like module"/>
    <property type="match status" value="2"/>
</dbReference>
<feature type="disulfide bond" evidence="8">
    <location>
        <begin position="81"/>
        <end position="93"/>
    </location>
</feature>
<name>A0A4Y2HMU8_ARAVE</name>
<dbReference type="InterPro" id="IPR050685">
    <property type="entry name" value="LDLR"/>
</dbReference>
<gene>
    <name evidence="9" type="ORF">AVEN_249512_1</name>
</gene>
<keyword evidence="10" id="KW-1185">Reference proteome</keyword>
<feature type="disulfide bond" evidence="8">
    <location>
        <begin position="49"/>
        <end position="67"/>
    </location>
</feature>
<evidence type="ECO:0000313" key="10">
    <source>
        <dbReference type="Proteomes" id="UP000499080"/>
    </source>
</evidence>
<evidence type="ECO:0000256" key="8">
    <source>
        <dbReference type="PROSITE-ProRule" id="PRU00124"/>
    </source>
</evidence>
<dbReference type="PROSITE" id="PS01209">
    <property type="entry name" value="LDLRA_1"/>
    <property type="match status" value="1"/>
</dbReference>
<dbReference type="GO" id="GO:0012505">
    <property type="term" value="C:endomembrane system"/>
    <property type="evidence" value="ECO:0007669"/>
    <property type="project" value="UniProtKB-SubCell"/>
</dbReference>
<sequence>MKCSTGHYVPVTHKCLYEFDMYGYHLGCRDVTHLRNCESFVCPKDYVKCPNAYCIPTTYVCDGKWDCVGGVDEEKCENYTCPGQYKCFNKTSCVPLHKLCDGIKNCQEGDDELLCEQRFPTYVSIRFRPEQGFQPMCRARNSSQESKSVELRVVTSFFFINNIFLWGLRLVVVSEVVYFSHWPMQRCFGLEQRFPTYGRGSSWRSIRGFGTLVKSQVGGASRIVTSFIYKQYPLLRLVV</sequence>
<dbReference type="GO" id="GO:0005886">
    <property type="term" value="C:plasma membrane"/>
    <property type="evidence" value="ECO:0007669"/>
    <property type="project" value="TreeGrafter"/>
</dbReference>
<dbReference type="Proteomes" id="UP000499080">
    <property type="component" value="Unassembled WGS sequence"/>
</dbReference>
<evidence type="ECO:0000256" key="4">
    <source>
        <dbReference type="ARBA" id="ARBA00022737"/>
    </source>
</evidence>
<dbReference type="Gene3D" id="4.10.400.10">
    <property type="entry name" value="Low-density Lipoprotein Receptor"/>
    <property type="match status" value="2"/>
</dbReference>
<feature type="disulfide bond" evidence="8">
    <location>
        <begin position="100"/>
        <end position="115"/>
    </location>
</feature>
<dbReference type="InterPro" id="IPR036055">
    <property type="entry name" value="LDL_receptor-like_sf"/>
</dbReference>
<keyword evidence="6" id="KW-0472">Membrane</keyword>
<comment type="subcellular location">
    <subcellularLocation>
        <location evidence="2">Endomembrane system</location>
    </subcellularLocation>
    <subcellularLocation>
        <location evidence="1">Membrane</location>
        <topology evidence="1">Single-pass membrane protein</topology>
    </subcellularLocation>
</comment>
<evidence type="ECO:0000313" key="9">
    <source>
        <dbReference type="EMBL" id="GBM66687.1"/>
    </source>
</evidence>
<evidence type="ECO:0000256" key="1">
    <source>
        <dbReference type="ARBA" id="ARBA00004167"/>
    </source>
</evidence>
<comment type="caution">
    <text evidence="9">The sequence shown here is derived from an EMBL/GenBank/DDBJ whole genome shotgun (WGS) entry which is preliminary data.</text>
</comment>
<keyword evidence="7 8" id="KW-1015">Disulfide bond</keyword>
<keyword evidence="4" id="KW-0677">Repeat</keyword>
<feature type="disulfide bond" evidence="8">
    <location>
        <begin position="42"/>
        <end position="54"/>
    </location>
</feature>
<evidence type="ECO:0000256" key="3">
    <source>
        <dbReference type="ARBA" id="ARBA00022692"/>
    </source>
</evidence>
<dbReference type="PROSITE" id="PS50068">
    <property type="entry name" value="LDLRA_2"/>
    <property type="match status" value="2"/>
</dbReference>
<keyword evidence="5" id="KW-1133">Transmembrane helix</keyword>
<accession>A0A4Y2HMU8</accession>
<evidence type="ECO:0000256" key="5">
    <source>
        <dbReference type="ARBA" id="ARBA00022989"/>
    </source>
</evidence>
<dbReference type="SMART" id="SM00192">
    <property type="entry name" value="LDLa"/>
    <property type="match status" value="2"/>
</dbReference>
<dbReference type="Pfam" id="PF00057">
    <property type="entry name" value="Ldl_recept_a"/>
    <property type="match status" value="2"/>
</dbReference>
<feature type="disulfide bond" evidence="8">
    <location>
        <begin position="61"/>
        <end position="76"/>
    </location>
</feature>
<dbReference type="PRINTS" id="PR00261">
    <property type="entry name" value="LDLRECEPTOR"/>
</dbReference>
<dbReference type="InterPro" id="IPR002172">
    <property type="entry name" value="LDrepeatLR_classA_rpt"/>
</dbReference>
<dbReference type="GO" id="GO:0016192">
    <property type="term" value="P:vesicle-mediated transport"/>
    <property type="evidence" value="ECO:0007669"/>
    <property type="project" value="UniProtKB-ARBA"/>
</dbReference>
<organism evidence="9 10">
    <name type="scientific">Araneus ventricosus</name>
    <name type="common">Orbweaver spider</name>
    <name type="synonym">Epeira ventricosa</name>
    <dbReference type="NCBI Taxonomy" id="182803"/>
    <lineage>
        <taxon>Eukaryota</taxon>
        <taxon>Metazoa</taxon>
        <taxon>Ecdysozoa</taxon>
        <taxon>Arthropoda</taxon>
        <taxon>Chelicerata</taxon>
        <taxon>Arachnida</taxon>
        <taxon>Araneae</taxon>
        <taxon>Araneomorphae</taxon>
        <taxon>Entelegynae</taxon>
        <taxon>Araneoidea</taxon>
        <taxon>Araneidae</taxon>
        <taxon>Araneus</taxon>
    </lineage>
</organism>
<dbReference type="EMBL" id="BGPR01002039">
    <property type="protein sequence ID" value="GBM66687.1"/>
    <property type="molecule type" value="Genomic_DNA"/>
</dbReference>
<evidence type="ECO:0000256" key="7">
    <source>
        <dbReference type="ARBA" id="ARBA00023157"/>
    </source>
</evidence>
<protein>
    <submittedName>
        <fullName evidence="9">Uncharacterized protein</fullName>
    </submittedName>
</protein>
<dbReference type="PANTHER" id="PTHR24270">
    <property type="entry name" value="LOW-DENSITY LIPOPROTEIN RECEPTOR-RELATED"/>
    <property type="match status" value="1"/>
</dbReference>
<evidence type="ECO:0000256" key="6">
    <source>
        <dbReference type="ARBA" id="ARBA00023136"/>
    </source>
</evidence>
<dbReference type="OrthoDB" id="9978656at2759"/>